<accession>A0ACA6QJ28</accession>
<sequence>MINFFFIDFSDPQQKHSAFFFLSISEKIGVKNSQVIYLHKVFVPNHRFSAQ</sequence>
<name>A0ACA6QJ28_VIBAE</name>
<dbReference type="EMBL" id="CP001805">
    <property type="protein sequence ID" value="ACY50372.1"/>
    <property type="molecule type" value="Genomic_DNA"/>
</dbReference>
<evidence type="ECO:0000313" key="1">
    <source>
        <dbReference type="EMBL" id="ACY50372.1"/>
    </source>
</evidence>
<proteinExistence type="predicted"/>
<dbReference type="Proteomes" id="UP000002571">
    <property type="component" value="Chromosome 1"/>
</dbReference>
<reference evidence="1" key="1">
    <citation type="submission" date="2009-10" db="EMBL/GenBank/DDBJ databases">
        <authorList>
            <consortium name="Los Alamos National Laboratory (LANL)"/>
            <consortium name="National Microbial Pathogen Data Resource (NMPDR)"/>
            <person name="Munk A.C."/>
            <person name="Tapia R."/>
            <person name="Green L."/>
            <person name="Rogers Y."/>
            <person name="Detter J.C."/>
            <person name="Bruce D."/>
            <person name="Brettin T.S."/>
            <person name="Colwell R."/>
            <person name="Huq A."/>
            <person name="Grim C.J."/>
            <person name="Hasan N.A."/>
            <person name="Vonstein V."/>
            <person name="Bartels D."/>
        </authorList>
    </citation>
    <scope>NUCLEOTIDE SEQUENCE</scope>
    <source>
        <strain evidence="1">EX25</strain>
    </source>
</reference>
<gene>
    <name evidence="1" type="ordered locus">VEA_002209</name>
</gene>
<protein>
    <submittedName>
        <fullName evidence="1">Uncharacterized protein</fullName>
    </submittedName>
</protein>
<evidence type="ECO:0000313" key="2">
    <source>
        <dbReference type="Proteomes" id="UP000002571"/>
    </source>
</evidence>
<keyword evidence="2" id="KW-1185">Reference proteome</keyword>
<organism evidence="1 2">
    <name type="scientific">Vibrio antiquarius (strain Ex25)</name>
    <dbReference type="NCBI Taxonomy" id="150340"/>
    <lineage>
        <taxon>Bacteria</taxon>
        <taxon>Pseudomonadati</taxon>
        <taxon>Pseudomonadota</taxon>
        <taxon>Gammaproteobacteria</taxon>
        <taxon>Vibrionales</taxon>
        <taxon>Vibrionaceae</taxon>
        <taxon>Vibrio</taxon>
        <taxon>Vibrio diabolicus subgroup</taxon>
    </lineage>
</organism>